<dbReference type="PROSITE" id="PS51677">
    <property type="entry name" value="NODB"/>
    <property type="match status" value="1"/>
</dbReference>
<sequence>MPDRTFLLNFESGPTVADGATDWLADFMRQQKINATFFVLGKNLQTRLDASSPQALQTVYRQQCVGIQGWEYRSHAHWNDWQDSVER</sequence>
<feature type="domain" description="NodB homology" evidence="1">
    <location>
        <begin position="4"/>
        <end position="87"/>
    </location>
</feature>
<dbReference type="AlphaFoldDB" id="A0A699XFX5"/>
<dbReference type="InterPro" id="IPR011330">
    <property type="entry name" value="Glyco_hydro/deAcase_b/a-brl"/>
</dbReference>
<evidence type="ECO:0000259" key="1">
    <source>
        <dbReference type="PROSITE" id="PS51677"/>
    </source>
</evidence>
<dbReference type="SUPFAM" id="SSF88713">
    <property type="entry name" value="Glycoside hydrolase/deacetylase"/>
    <property type="match status" value="1"/>
</dbReference>
<dbReference type="GO" id="GO:0005975">
    <property type="term" value="P:carbohydrate metabolic process"/>
    <property type="evidence" value="ECO:0007669"/>
    <property type="project" value="InterPro"/>
</dbReference>
<dbReference type="Pfam" id="PF01522">
    <property type="entry name" value="Polysacc_deac_1"/>
    <property type="match status" value="1"/>
</dbReference>
<dbReference type="EMBL" id="BKCJ011834739">
    <property type="protein sequence ID" value="GFD56908.1"/>
    <property type="molecule type" value="Genomic_DNA"/>
</dbReference>
<comment type="caution">
    <text evidence="2">The sequence shown here is derived from an EMBL/GenBank/DDBJ whole genome shotgun (WGS) entry which is preliminary data.</text>
</comment>
<dbReference type="GO" id="GO:0016810">
    <property type="term" value="F:hydrolase activity, acting on carbon-nitrogen (but not peptide) bonds"/>
    <property type="evidence" value="ECO:0007669"/>
    <property type="project" value="InterPro"/>
</dbReference>
<dbReference type="InterPro" id="IPR002509">
    <property type="entry name" value="NODB_dom"/>
</dbReference>
<dbReference type="Gene3D" id="3.20.20.370">
    <property type="entry name" value="Glycoside hydrolase/deacetylase"/>
    <property type="match status" value="1"/>
</dbReference>
<name>A0A699XFX5_TANCI</name>
<accession>A0A699XFX5</accession>
<gene>
    <name evidence="2" type="ORF">Tci_928877</name>
</gene>
<feature type="non-terminal residue" evidence="2">
    <location>
        <position position="87"/>
    </location>
</feature>
<protein>
    <recommendedName>
        <fullName evidence="1">NodB homology domain-containing protein</fullName>
    </recommendedName>
</protein>
<reference evidence="2" key="1">
    <citation type="journal article" date="2019" name="Sci. Rep.">
        <title>Draft genome of Tanacetum cinerariifolium, the natural source of mosquito coil.</title>
        <authorList>
            <person name="Yamashiro T."/>
            <person name="Shiraishi A."/>
            <person name="Satake H."/>
            <person name="Nakayama K."/>
        </authorList>
    </citation>
    <scope>NUCLEOTIDE SEQUENCE</scope>
</reference>
<proteinExistence type="predicted"/>
<organism evidence="2">
    <name type="scientific">Tanacetum cinerariifolium</name>
    <name type="common">Dalmatian daisy</name>
    <name type="synonym">Chrysanthemum cinerariifolium</name>
    <dbReference type="NCBI Taxonomy" id="118510"/>
    <lineage>
        <taxon>Eukaryota</taxon>
        <taxon>Viridiplantae</taxon>
        <taxon>Streptophyta</taxon>
        <taxon>Embryophyta</taxon>
        <taxon>Tracheophyta</taxon>
        <taxon>Spermatophyta</taxon>
        <taxon>Magnoliopsida</taxon>
        <taxon>eudicotyledons</taxon>
        <taxon>Gunneridae</taxon>
        <taxon>Pentapetalae</taxon>
        <taxon>asterids</taxon>
        <taxon>campanulids</taxon>
        <taxon>Asterales</taxon>
        <taxon>Asteraceae</taxon>
        <taxon>Asteroideae</taxon>
        <taxon>Anthemideae</taxon>
        <taxon>Anthemidinae</taxon>
        <taxon>Tanacetum</taxon>
    </lineage>
</organism>
<evidence type="ECO:0000313" key="2">
    <source>
        <dbReference type="EMBL" id="GFD56908.1"/>
    </source>
</evidence>